<dbReference type="AlphaFoldDB" id="A0A6J6VG91"/>
<evidence type="ECO:0000313" key="1">
    <source>
        <dbReference type="EMBL" id="CAB4769527.1"/>
    </source>
</evidence>
<reference evidence="1" key="1">
    <citation type="submission" date="2020-05" db="EMBL/GenBank/DDBJ databases">
        <authorList>
            <person name="Chiriac C."/>
            <person name="Salcher M."/>
            <person name="Ghai R."/>
            <person name="Kavagutti S V."/>
        </authorList>
    </citation>
    <scope>NUCLEOTIDE SEQUENCE</scope>
</reference>
<dbReference type="EMBL" id="CAEZZM010000154">
    <property type="protein sequence ID" value="CAB4769527.1"/>
    <property type="molecule type" value="Genomic_DNA"/>
</dbReference>
<name>A0A6J6VG91_9ZZZZ</name>
<protein>
    <submittedName>
        <fullName evidence="1">Unannotated protein</fullName>
    </submittedName>
</protein>
<sequence length="114" mass="11506">MAVEAAEAGSAPVVVVNDATVATSATTVNPSLPGSVVLVGHLRSIEPHTRYTRCEISRATSDTHVRPGAGSCTKIALPASATTAVCALFMALSHTVISWPGLDSGAMTLPVGPP</sequence>
<proteinExistence type="predicted"/>
<organism evidence="1">
    <name type="scientific">freshwater metagenome</name>
    <dbReference type="NCBI Taxonomy" id="449393"/>
    <lineage>
        <taxon>unclassified sequences</taxon>
        <taxon>metagenomes</taxon>
        <taxon>ecological metagenomes</taxon>
    </lineage>
</organism>
<accession>A0A6J6VG91</accession>
<gene>
    <name evidence="1" type="ORF">UFOPK2872_01081</name>
</gene>